<dbReference type="EMBL" id="JZWI01000073">
    <property type="protein sequence ID" value="KLN52098.1"/>
    <property type="molecule type" value="Genomic_DNA"/>
</dbReference>
<reference evidence="1 2" key="1">
    <citation type="submission" date="2015-03" db="EMBL/GenBank/DDBJ databases">
        <title>Genome sequence of Variovorax paradoxus TBEA6.</title>
        <authorList>
            <person name="Poehlein A."/>
            <person name="Schuldes J."/>
            <person name="Wuebbeler J.H."/>
            <person name="Hiessl S."/>
            <person name="Steinbuechel A."/>
            <person name="Daniel R."/>
        </authorList>
    </citation>
    <scope>NUCLEOTIDE SEQUENCE [LARGE SCALE GENOMIC DNA]</scope>
    <source>
        <strain evidence="1 2">TBEA6</strain>
    </source>
</reference>
<accession>A0A0H2LP44</accession>
<keyword evidence="2" id="KW-1185">Reference proteome</keyword>
<dbReference type="AlphaFoldDB" id="A0A0H2LP44"/>
<proteinExistence type="predicted"/>
<evidence type="ECO:0000313" key="1">
    <source>
        <dbReference type="EMBL" id="KLN52098.1"/>
    </source>
</evidence>
<dbReference type="PATRIC" id="fig|34073.19.peg.7011"/>
<sequence>MAATRLCPSFSYKQVAVAEAGRNVNGKKIAPAGANGSARSDITATEARERYDIEGVGVGVGVDVDVDVDVVILWPISRNRLPTAQIAAEKNNSCPWVTGGGRAAEHRALEE</sequence>
<name>A0A0H2LP44_VARPD</name>
<comment type="caution">
    <text evidence="1">The sequence shown here is derived from an EMBL/GenBank/DDBJ whole genome shotgun (WGS) entry which is preliminary data.</text>
</comment>
<dbReference type="Proteomes" id="UP000035170">
    <property type="component" value="Unassembled WGS sequence"/>
</dbReference>
<protein>
    <submittedName>
        <fullName evidence="1">Uncharacterized protein</fullName>
    </submittedName>
</protein>
<organism evidence="1 2">
    <name type="scientific">Variovorax paradoxus</name>
    <dbReference type="NCBI Taxonomy" id="34073"/>
    <lineage>
        <taxon>Bacteria</taxon>
        <taxon>Pseudomonadati</taxon>
        <taxon>Pseudomonadota</taxon>
        <taxon>Betaproteobacteria</taxon>
        <taxon>Burkholderiales</taxon>
        <taxon>Comamonadaceae</taxon>
        <taxon>Variovorax</taxon>
    </lineage>
</organism>
<gene>
    <name evidence="1" type="ORF">VPARA_67910</name>
</gene>
<evidence type="ECO:0000313" key="2">
    <source>
        <dbReference type="Proteomes" id="UP000035170"/>
    </source>
</evidence>